<sequence>MAGAGKTGDGEDRRSETMVRFVATVIVSTMMAAITAWALSYAMLTPERVGATHGAAGSLQRARS</sequence>
<evidence type="ECO:0000256" key="1">
    <source>
        <dbReference type="SAM" id="Phobius"/>
    </source>
</evidence>
<organism evidence="2 3">
    <name type="scientific">Roseiarcus fermentans</name>
    <dbReference type="NCBI Taxonomy" id="1473586"/>
    <lineage>
        <taxon>Bacteria</taxon>
        <taxon>Pseudomonadati</taxon>
        <taxon>Pseudomonadota</taxon>
        <taxon>Alphaproteobacteria</taxon>
        <taxon>Hyphomicrobiales</taxon>
        <taxon>Roseiarcaceae</taxon>
        <taxon>Roseiarcus</taxon>
    </lineage>
</organism>
<keyword evidence="1" id="KW-0472">Membrane</keyword>
<dbReference type="Proteomes" id="UP000253529">
    <property type="component" value="Unassembled WGS sequence"/>
</dbReference>
<dbReference type="EMBL" id="QNRK01000034">
    <property type="protein sequence ID" value="RBP05661.1"/>
    <property type="molecule type" value="Genomic_DNA"/>
</dbReference>
<gene>
    <name evidence="2" type="ORF">DFR50_13424</name>
</gene>
<feature type="transmembrane region" description="Helical" evidence="1">
    <location>
        <begin position="21"/>
        <end position="44"/>
    </location>
</feature>
<keyword evidence="3" id="KW-1185">Reference proteome</keyword>
<comment type="caution">
    <text evidence="2">The sequence shown here is derived from an EMBL/GenBank/DDBJ whole genome shotgun (WGS) entry which is preliminary data.</text>
</comment>
<protein>
    <submittedName>
        <fullName evidence="2">Uncharacterized protein</fullName>
    </submittedName>
</protein>
<proteinExistence type="predicted"/>
<keyword evidence="1" id="KW-0812">Transmembrane</keyword>
<reference evidence="2 3" key="1">
    <citation type="submission" date="2018-06" db="EMBL/GenBank/DDBJ databases">
        <title>Genomic Encyclopedia of Type Strains, Phase IV (KMG-IV): sequencing the most valuable type-strain genomes for metagenomic binning, comparative biology and taxonomic classification.</title>
        <authorList>
            <person name="Goeker M."/>
        </authorList>
    </citation>
    <scope>NUCLEOTIDE SEQUENCE [LARGE SCALE GENOMIC DNA]</scope>
    <source>
        <strain evidence="2 3">DSM 24875</strain>
    </source>
</reference>
<dbReference type="AlphaFoldDB" id="A0A366ETE9"/>
<dbReference type="RefSeq" id="WP_113891814.1">
    <property type="nucleotide sequence ID" value="NZ_QNRK01000034.1"/>
</dbReference>
<keyword evidence="1" id="KW-1133">Transmembrane helix</keyword>
<evidence type="ECO:0000313" key="2">
    <source>
        <dbReference type="EMBL" id="RBP05661.1"/>
    </source>
</evidence>
<name>A0A366ETE9_9HYPH</name>
<accession>A0A366ETE9</accession>
<evidence type="ECO:0000313" key="3">
    <source>
        <dbReference type="Proteomes" id="UP000253529"/>
    </source>
</evidence>